<evidence type="ECO:0000256" key="2">
    <source>
        <dbReference type="ARBA" id="ARBA00022490"/>
    </source>
</evidence>
<dbReference type="PANTHER" id="PTHR28511">
    <property type="entry name" value="ENDONUCLEASE V"/>
    <property type="match status" value="1"/>
</dbReference>
<evidence type="ECO:0000313" key="7">
    <source>
        <dbReference type="Proteomes" id="UP001301350"/>
    </source>
</evidence>
<evidence type="ECO:0000313" key="6">
    <source>
        <dbReference type="EMBL" id="KAK4537164.1"/>
    </source>
</evidence>
<dbReference type="Proteomes" id="UP001301350">
    <property type="component" value="Unassembled WGS sequence"/>
</dbReference>
<evidence type="ECO:0000256" key="4">
    <source>
        <dbReference type="ARBA" id="ARBA00022759"/>
    </source>
</evidence>
<dbReference type="Gene3D" id="3.30.2170.10">
    <property type="entry name" value="archaeoglobus fulgidus dsm 4304 superfamily"/>
    <property type="match status" value="1"/>
</dbReference>
<dbReference type="GO" id="GO:0006281">
    <property type="term" value="P:DNA repair"/>
    <property type="evidence" value="ECO:0007669"/>
    <property type="project" value="InterPro"/>
</dbReference>
<comment type="subcellular location">
    <subcellularLocation>
        <location evidence="1">Cytoplasm</location>
    </subcellularLocation>
</comment>
<dbReference type="InterPro" id="IPR007581">
    <property type="entry name" value="Endonuclease-V"/>
</dbReference>
<dbReference type="Pfam" id="PF04493">
    <property type="entry name" value="Endonuclease_5"/>
    <property type="match status" value="2"/>
</dbReference>
<gene>
    <name evidence="6" type="ORF">CDCA_CDCA11G3189</name>
</gene>
<dbReference type="GO" id="GO:0016891">
    <property type="term" value="F:RNA endonuclease activity producing 5'-phosphomonoesters, hydrolytic mechanism"/>
    <property type="evidence" value="ECO:0007669"/>
    <property type="project" value="TreeGrafter"/>
</dbReference>
<keyword evidence="2" id="KW-0963">Cytoplasm</keyword>
<dbReference type="GO" id="GO:0003727">
    <property type="term" value="F:single-stranded RNA binding"/>
    <property type="evidence" value="ECO:0007669"/>
    <property type="project" value="TreeGrafter"/>
</dbReference>
<keyword evidence="5" id="KW-0378">Hydrolase</keyword>
<dbReference type="GO" id="GO:0005737">
    <property type="term" value="C:cytoplasm"/>
    <property type="evidence" value="ECO:0007669"/>
    <property type="project" value="UniProtKB-SubCell"/>
</dbReference>
<comment type="caution">
    <text evidence="6">The sequence shown here is derived from an EMBL/GenBank/DDBJ whole genome shotgun (WGS) entry which is preliminary data.</text>
</comment>
<protein>
    <recommendedName>
        <fullName evidence="8">Endonuclease V</fullName>
    </recommendedName>
</protein>
<accession>A0AAV9IY27</accession>
<dbReference type="PANTHER" id="PTHR28511:SF1">
    <property type="entry name" value="ENDONUCLEASE V"/>
    <property type="match status" value="1"/>
</dbReference>
<organism evidence="6 7">
    <name type="scientific">Cyanidium caldarium</name>
    <name type="common">Red alga</name>
    <dbReference type="NCBI Taxonomy" id="2771"/>
    <lineage>
        <taxon>Eukaryota</taxon>
        <taxon>Rhodophyta</taxon>
        <taxon>Bangiophyceae</taxon>
        <taxon>Cyanidiales</taxon>
        <taxon>Cyanidiaceae</taxon>
        <taxon>Cyanidium</taxon>
    </lineage>
</organism>
<proteinExistence type="predicted"/>
<sequence length="305" mass="34417">MHGPQCGEGDGLPWTNRATDFLRLEEEQRLNSQRVVRQYDGPPLDGRSTRVAAADVHWSEERPVAALCLPGPQYVRQTYPSPPFNTAIPYRASFLAGREAPLLAPLIRRHRHQWDVLLVDGNGVLHPRRFGLACALGVAHQVRTVGVAKSYHYFEHDRWEAAVEASGAVPAEWMATLTTDAGERERWHGRLQYRTERDIVRVMHNDPQYATVLPLVMQWHRRPDGGDSPRTHRERAAPTAAATTFSEVLGAAVRTGRQAHHPVYVSIGHRVSLEVAVRIVQRTAQRYRLPEPLRLADQCARGTLR</sequence>
<keyword evidence="4" id="KW-0255">Endonuclease</keyword>
<dbReference type="GO" id="GO:0005730">
    <property type="term" value="C:nucleolus"/>
    <property type="evidence" value="ECO:0007669"/>
    <property type="project" value="TreeGrafter"/>
</dbReference>
<evidence type="ECO:0008006" key="8">
    <source>
        <dbReference type="Google" id="ProtNLM"/>
    </source>
</evidence>
<name>A0AAV9IY27_CYACA</name>
<evidence type="ECO:0000256" key="1">
    <source>
        <dbReference type="ARBA" id="ARBA00004496"/>
    </source>
</evidence>
<dbReference type="AlphaFoldDB" id="A0AAV9IY27"/>
<keyword evidence="3" id="KW-0540">Nuclease</keyword>
<evidence type="ECO:0000256" key="3">
    <source>
        <dbReference type="ARBA" id="ARBA00022722"/>
    </source>
</evidence>
<dbReference type="EMBL" id="JANCYW010000011">
    <property type="protein sequence ID" value="KAK4537164.1"/>
    <property type="molecule type" value="Genomic_DNA"/>
</dbReference>
<reference evidence="6 7" key="1">
    <citation type="submission" date="2022-07" db="EMBL/GenBank/DDBJ databases">
        <title>Genome-wide signatures of adaptation to extreme environments.</title>
        <authorList>
            <person name="Cho C.H."/>
            <person name="Yoon H.S."/>
        </authorList>
    </citation>
    <scope>NUCLEOTIDE SEQUENCE [LARGE SCALE GENOMIC DNA]</scope>
    <source>
        <strain evidence="6 7">DBV 063 E5</strain>
    </source>
</reference>
<evidence type="ECO:0000256" key="5">
    <source>
        <dbReference type="ARBA" id="ARBA00022801"/>
    </source>
</evidence>
<keyword evidence="7" id="KW-1185">Reference proteome</keyword>